<accession>A0AAE0RSX5</accession>
<name>A0AAE0RSX5_9BIVA</name>
<dbReference type="AlphaFoldDB" id="A0AAE0RSX5"/>
<reference evidence="1" key="2">
    <citation type="journal article" date="2021" name="Genome Biol. Evol.">
        <title>Developing a high-quality reference genome for a parasitic bivalve with doubly uniparental inheritance (Bivalvia: Unionida).</title>
        <authorList>
            <person name="Smith C.H."/>
        </authorList>
    </citation>
    <scope>NUCLEOTIDE SEQUENCE</scope>
    <source>
        <strain evidence="1">CHS0354</strain>
        <tissue evidence="1">Mantle</tissue>
    </source>
</reference>
<sequence length="79" mass="9004">MEDYPLVTWICVAGWDSTDISDGSKTVSEIIGDNLCQYDFFRILPVEDPDVKNPLNAEYLDIPIVKIYITDFDSLKIIC</sequence>
<evidence type="ECO:0000313" key="1">
    <source>
        <dbReference type="EMBL" id="KAK3578989.1"/>
    </source>
</evidence>
<reference evidence="1" key="3">
    <citation type="submission" date="2023-05" db="EMBL/GenBank/DDBJ databases">
        <authorList>
            <person name="Smith C.H."/>
        </authorList>
    </citation>
    <scope>NUCLEOTIDE SEQUENCE</scope>
    <source>
        <strain evidence="1">CHS0354</strain>
        <tissue evidence="1">Mantle</tissue>
    </source>
</reference>
<protein>
    <submittedName>
        <fullName evidence="1">Uncharacterized protein</fullName>
    </submittedName>
</protein>
<comment type="caution">
    <text evidence="1">The sequence shown here is derived from an EMBL/GenBank/DDBJ whole genome shotgun (WGS) entry which is preliminary data.</text>
</comment>
<dbReference type="EMBL" id="JAEAOA010002045">
    <property type="protein sequence ID" value="KAK3578989.1"/>
    <property type="molecule type" value="Genomic_DNA"/>
</dbReference>
<evidence type="ECO:0000313" key="2">
    <source>
        <dbReference type="Proteomes" id="UP001195483"/>
    </source>
</evidence>
<proteinExistence type="predicted"/>
<reference evidence="1" key="1">
    <citation type="journal article" date="2021" name="Genome Biol. Evol.">
        <title>A High-Quality Reference Genome for a Parasitic Bivalve with Doubly Uniparental Inheritance (Bivalvia: Unionida).</title>
        <authorList>
            <person name="Smith C.H."/>
        </authorList>
    </citation>
    <scope>NUCLEOTIDE SEQUENCE</scope>
    <source>
        <strain evidence="1">CHS0354</strain>
    </source>
</reference>
<gene>
    <name evidence="1" type="ORF">CHS0354_034784</name>
</gene>
<organism evidence="1 2">
    <name type="scientific">Potamilus streckersoni</name>
    <dbReference type="NCBI Taxonomy" id="2493646"/>
    <lineage>
        <taxon>Eukaryota</taxon>
        <taxon>Metazoa</taxon>
        <taxon>Spiralia</taxon>
        <taxon>Lophotrochozoa</taxon>
        <taxon>Mollusca</taxon>
        <taxon>Bivalvia</taxon>
        <taxon>Autobranchia</taxon>
        <taxon>Heteroconchia</taxon>
        <taxon>Palaeoheterodonta</taxon>
        <taxon>Unionida</taxon>
        <taxon>Unionoidea</taxon>
        <taxon>Unionidae</taxon>
        <taxon>Ambleminae</taxon>
        <taxon>Lampsilini</taxon>
        <taxon>Potamilus</taxon>
    </lineage>
</organism>
<dbReference type="Proteomes" id="UP001195483">
    <property type="component" value="Unassembled WGS sequence"/>
</dbReference>
<keyword evidence="2" id="KW-1185">Reference proteome</keyword>